<keyword evidence="3" id="KW-1185">Reference proteome</keyword>
<feature type="transmembrane region" description="Helical" evidence="1">
    <location>
        <begin position="71"/>
        <end position="96"/>
    </location>
</feature>
<keyword evidence="1" id="KW-1133">Transmembrane helix</keyword>
<accession>A0A267MLM0</accession>
<feature type="transmembrane region" description="Helical" evidence="1">
    <location>
        <begin position="35"/>
        <end position="51"/>
    </location>
</feature>
<comment type="caution">
    <text evidence="2">The sequence shown here is derived from an EMBL/GenBank/DDBJ whole genome shotgun (WGS) entry which is preliminary data.</text>
</comment>
<evidence type="ECO:0000313" key="3">
    <source>
        <dbReference type="Proteomes" id="UP000216024"/>
    </source>
</evidence>
<dbReference type="AlphaFoldDB" id="A0A267MLM0"/>
<protein>
    <submittedName>
        <fullName evidence="2">Uncharacterized protein</fullName>
    </submittedName>
</protein>
<dbReference type="RefSeq" id="WP_095132048.1">
    <property type="nucleotide sequence ID" value="NZ_NIBG01000003.1"/>
</dbReference>
<sequence length="271" mass="32026">MIARYILIFFPFITILLSMYLMYFTDMWKRTISRIYYFLNLIWITIFLMNFHEPICSADLLIKYNTWDREIFNVGAVAILLILAIKFMEITFFSTINIKKFSFKGMEMTVDDMKEFKHISRLGKDNHKISANVVKAQNRIICEMEKYIESQEFYPPILYENLVAKYQNLRKDVKIRCFDDNTEGLRKMAQTNKLEIEKLTHIMCTLKEHGVCICKTKCGKKIYGLIDTKFTPDDMIVVIEGSNTINGEHLIVRNIIGILDLHLHIEVERME</sequence>
<gene>
    <name evidence="2" type="ORF">CCE28_06225</name>
</gene>
<keyword evidence="1" id="KW-0812">Transmembrane</keyword>
<keyword evidence="1" id="KW-0472">Membrane</keyword>
<reference evidence="2 3" key="1">
    <citation type="submission" date="2017-06" db="EMBL/GenBank/DDBJ databases">
        <title>Draft genome sequence of anaerobic fermentative bacterium Anaeromicrobium sediminis DY2726D isolated from West Pacific Ocean sediments.</title>
        <authorList>
            <person name="Zeng X."/>
        </authorList>
    </citation>
    <scope>NUCLEOTIDE SEQUENCE [LARGE SCALE GENOMIC DNA]</scope>
    <source>
        <strain evidence="2 3">DY2726D</strain>
    </source>
</reference>
<organism evidence="2 3">
    <name type="scientific">Anaeromicrobium sediminis</name>
    <dbReference type="NCBI Taxonomy" id="1478221"/>
    <lineage>
        <taxon>Bacteria</taxon>
        <taxon>Bacillati</taxon>
        <taxon>Bacillota</taxon>
        <taxon>Clostridia</taxon>
        <taxon>Peptostreptococcales</taxon>
        <taxon>Thermotaleaceae</taxon>
        <taxon>Anaeromicrobium</taxon>
    </lineage>
</organism>
<proteinExistence type="predicted"/>
<dbReference type="Proteomes" id="UP000216024">
    <property type="component" value="Unassembled WGS sequence"/>
</dbReference>
<name>A0A267MLM0_9FIRM</name>
<dbReference type="EMBL" id="NIBG01000003">
    <property type="protein sequence ID" value="PAB60491.1"/>
    <property type="molecule type" value="Genomic_DNA"/>
</dbReference>
<feature type="transmembrane region" description="Helical" evidence="1">
    <location>
        <begin position="6"/>
        <end position="23"/>
    </location>
</feature>
<evidence type="ECO:0000256" key="1">
    <source>
        <dbReference type="SAM" id="Phobius"/>
    </source>
</evidence>
<evidence type="ECO:0000313" key="2">
    <source>
        <dbReference type="EMBL" id="PAB60491.1"/>
    </source>
</evidence>